<keyword evidence="2 8" id="KW-0068">Autocatalytic cleavage</keyword>
<comment type="cofactor">
    <cofactor evidence="8">
        <name>pyruvate</name>
        <dbReference type="ChEBI" id="CHEBI:15361"/>
    </cofactor>
    <text evidence="8">Binds 1 pyruvoyl group covalently per subunit.</text>
</comment>
<feature type="active site" description="Proton donor; for catalytic activity" evidence="8">
    <location>
        <position position="100"/>
    </location>
</feature>
<feature type="modified residue" description="Pyruvic acid (Ser); by autocatalysis" evidence="8">
    <location>
        <position position="80"/>
    </location>
</feature>
<evidence type="ECO:0000256" key="2">
    <source>
        <dbReference type="ARBA" id="ARBA00022813"/>
    </source>
</evidence>
<dbReference type="InterPro" id="IPR016067">
    <property type="entry name" value="S-AdoMet_deCO2ase_core"/>
</dbReference>
<dbReference type="PANTHER" id="PTHR33866:SF2">
    <property type="entry name" value="S-ADENOSYLMETHIONINE DECARBOXYLASE PROENZYME"/>
    <property type="match status" value="1"/>
</dbReference>
<evidence type="ECO:0000256" key="1">
    <source>
        <dbReference type="ARBA" id="ARBA00022793"/>
    </source>
</evidence>
<dbReference type="KEGG" id="ipc:IPA_01460"/>
<keyword evidence="5 8" id="KW-0456">Lyase</keyword>
<dbReference type="AlphaFoldDB" id="A0A977K907"/>
<feature type="chain" id="PRO_5038195970" description="S-adenosylmethionine decarboxylase alpha chain" evidence="8">
    <location>
        <begin position="80"/>
        <end position="133"/>
    </location>
</feature>
<keyword evidence="4 8" id="KW-0865">Zymogen</keyword>
<evidence type="ECO:0000313" key="10">
    <source>
        <dbReference type="Proteomes" id="UP001063698"/>
    </source>
</evidence>
<evidence type="ECO:0000256" key="3">
    <source>
        <dbReference type="ARBA" id="ARBA00023115"/>
    </source>
</evidence>
<sequence>MLSNRELLRFKAQENTDNVKVYGKHVYGNLYNCNPKKLSDPEYLKKVVIEAAKIGNMTLLDVKAWKIGEGVSVVGIVLESHITIHTWPEFSFATVDVYSCGAHTDPEKAFEYIVKALEAKKVVRGGVDRSMYV</sequence>
<evidence type="ECO:0000256" key="6">
    <source>
        <dbReference type="ARBA" id="ARBA00023270"/>
    </source>
</evidence>
<protein>
    <recommendedName>
        <fullName evidence="8">S-adenosylmethionine decarboxylase proenzyme</fullName>
        <shortName evidence="8">AdoMetDC</shortName>
        <shortName evidence="8">SAMDC</shortName>
        <ecNumber evidence="8">4.1.1.50</ecNumber>
    </recommendedName>
    <component>
        <recommendedName>
            <fullName evidence="8">S-adenosylmethionine decarboxylase beta chain</fullName>
        </recommendedName>
    </component>
    <component>
        <recommendedName>
            <fullName evidence="8">S-adenosylmethionine decarboxylase alpha chain</fullName>
        </recommendedName>
    </component>
</protein>
<dbReference type="Proteomes" id="UP001063698">
    <property type="component" value="Chromosome"/>
</dbReference>
<dbReference type="HAMAP" id="MF_00464">
    <property type="entry name" value="AdoMetDC_1"/>
    <property type="match status" value="1"/>
</dbReference>
<organism evidence="9 10">
    <name type="scientific">Ignicoccus pacificus DSM 13166</name>
    <dbReference type="NCBI Taxonomy" id="940294"/>
    <lineage>
        <taxon>Archaea</taxon>
        <taxon>Thermoproteota</taxon>
        <taxon>Thermoprotei</taxon>
        <taxon>Desulfurococcales</taxon>
        <taxon>Desulfurococcaceae</taxon>
        <taxon>Ignicoccus</taxon>
    </lineage>
</organism>
<dbReference type="Gene3D" id="3.60.90.10">
    <property type="entry name" value="S-adenosylmethionine decarboxylase"/>
    <property type="match status" value="1"/>
</dbReference>
<feature type="active site" description="Proton acceptor; for processing activity" evidence="8">
    <location>
        <position position="85"/>
    </location>
</feature>
<comment type="function">
    <text evidence="8">Catalyzes the decarboxylation of S-adenosylmethionine to S-adenosylmethioninamine (dcAdoMet), the propylamine donor required for the synthesis of the polyamines spermine and spermidine from the diamine putrescine.</text>
</comment>
<comment type="pathway">
    <text evidence="8">Amine and polyamine biosynthesis; S-adenosylmethioninamine biosynthesis; S-adenosylmethioninamine from S-adenosyl-L-methionine: step 1/1.</text>
</comment>
<dbReference type="PANTHER" id="PTHR33866">
    <property type="entry name" value="S-ADENOSYLMETHIONINE DECARBOXYLASE PROENZYME"/>
    <property type="match status" value="1"/>
</dbReference>
<keyword evidence="1 8" id="KW-0210">Decarboxylase</keyword>
<keyword evidence="3 8" id="KW-0620">Polyamine biosynthesis</keyword>
<proteinExistence type="inferred from homology"/>
<dbReference type="InterPro" id="IPR003826">
    <property type="entry name" value="AdoMetDC_fam_prok"/>
</dbReference>
<keyword evidence="10" id="KW-1185">Reference proteome</keyword>
<evidence type="ECO:0000256" key="8">
    <source>
        <dbReference type="HAMAP-Rule" id="MF_00464"/>
    </source>
</evidence>
<dbReference type="GO" id="GO:0008295">
    <property type="term" value="P:spermidine biosynthetic process"/>
    <property type="evidence" value="ECO:0007669"/>
    <property type="project" value="UniProtKB-UniRule"/>
</dbReference>
<dbReference type="GO" id="GO:0004014">
    <property type="term" value="F:adenosylmethionine decarboxylase activity"/>
    <property type="evidence" value="ECO:0007669"/>
    <property type="project" value="UniProtKB-UniRule"/>
</dbReference>
<reference evidence="9" key="1">
    <citation type="submission" date="2013-11" db="EMBL/GenBank/DDBJ databases">
        <title>Comparative genomics of Ignicoccus.</title>
        <authorList>
            <person name="Podar M."/>
        </authorList>
    </citation>
    <scope>NUCLEOTIDE SEQUENCE</scope>
    <source>
        <strain evidence="9">DSM 13166</strain>
    </source>
</reference>
<dbReference type="InterPro" id="IPR017716">
    <property type="entry name" value="S-AdoMet_deCOase_pro-enz"/>
</dbReference>
<keyword evidence="7 8" id="KW-0670">Pyruvate</keyword>
<feature type="active site" description="Schiff-base intermediate with substrate; via pyruvic acid" evidence="8">
    <location>
        <position position="80"/>
    </location>
</feature>
<keyword evidence="8" id="KW-0745">Spermidine biosynthesis</keyword>
<dbReference type="EC" id="4.1.1.50" evidence="8"/>
<dbReference type="NCBIfam" id="TIGR03330">
    <property type="entry name" value="SAM_DCase_Bsu"/>
    <property type="match status" value="1"/>
</dbReference>
<name>A0A977K907_9CREN</name>
<feature type="site" description="Cleavage (non-hydrolytic); by autolysis" evidence="8">
    <location>
        <begin position="79"/>
        <end position="80"/>
    </location>
</feature>
<comment type="PTM">
    <text evidence="8">Is synthesized initially as an inactive proenzyme. Formation of the active enzyme involves a self-maturation process in which the active site pyruvoyl group is generated from an internal serine residue via an autocatalytic post-translational modification. Two non-identical subunits are generated from the proenzyme in this reaction, and the pyruvate is formed at the N-terminus of the alpha chain, which is derived from the carboxyl end of the proenzyme. The post-translation cleavage follows an unusual pathway, termed non-hydrolytic serinolysis, in which the side chain hydroxyl group of the serine supplies its oxygen atom to form the C-terminus of the beta chain, while the remainder of the serine residue undergoes an oxidative deamination to produce ammonia and the pyruvoyl group blocking the N-terminus of the alpha chain.</text>
</comment>
<comment type="subunit">
    <text evidence="8">Heterotetramer of two alpha and two beta chains arranged as a dimer of alpha/beta heterodimers.</text>
</comment>
<feature type="chain" id="PRO_5038195971" description="S-adenosylmethionine decarboxylase beta chain" evidence="8">
    <location>
        <begin position="1"/>
        <end position="79"/>
    </location>
</feature>
<evidence type="ECO:0000313" key="9">
    <source>
        <dbReference type="EMBL" id="UXD21220.1"/>
    </source>
</evidence>
<dbReference type="SUPFAM" id="SSF56276">
    <property type="entry name" value="S-adenosylmethionine decarboxylase"/>
    <property type="match status" value="1"/>
</dbReference>
<dbReference type="GO" id="GO:0005829">
    <property type="term" value="C:cytosol"/>
    <property type="evidence" value="ECO:0007669"/>
    <property type="project" value="TreeGrafter"/>
</dbReference>
<keyword evidence="6 8" id="KW-0704">Schiff base</keyword>
<gene>
    <name evidence="8" type="primary">speH</name>
    <name evidence="9" type="ORF">IPA_01460</name>
</gene>
<comment type="catalytic activity">
    <reaction evidence="8">
        <text>S-adenosyl-L-methionine + H(+) = S-adenosyl 3-(methylsulfanyl)propylamine + CO2</text>
        <dbReference type="Rhea" id="RHEA:15981"/>
        <dbReference type="ChEBI" id="CHEBI:15378"/>
        <dbReference type="ChEBI" id="CHEBI:16526"/>
        <dbReference type="ChEBI" id="CHEBI:57443"/>
        <dbReference type="ChEBI" id="CHEBI:59789"/>
        <dbReference type="EC" id="4.1.1.50"/>
    </reaction>
</comment>
<accession>A0A977K907</accession>
<dbReference type="EMBL" id="CP006868">
    <property type="protein sequence ID" value="UXD21220.1"/>
    <property type="molecule type" value="Genomic_DNA"/>
</dbReference>
<dbReference type="Pfam" id="PF02675">
    <property type="entry name" value="AdoMet_dc"/>
    <property type="match status" value="1"/>
</dbReference>
<evidence type="ECO:0000256" key="5">
    <source>
        <dbReference type="ARBA" id="ARBA00023239"/>
    </source>
</evidence>
<evidence type="ECO:0000256" key="7">
    <source>
        <dbReference type="ARBA" id="ARBA00023317"/>
    </source>
</evidence>
<keyword evidence="8" id="KW-0949">S-adenosyl-L-methionine</keyword>
<evidence type="ECO:0000256" key="4">
    <source>
        <dbReference type="ARBA" id="ARBA00023145"/>
    </source>
</evidence>
<comment type="similarity">
    <text evidence="8">Belongs to the prokaryotic AdoMetDC family. Type 1 subfamily.</text>
</comment>